<accession>A0A0K8T6Z7</accession>
<protein>
    <submittedName>
        <fullName evidence="2">Uncharacterized protein</fullName>
    </submittedName>
</protein>
<proteinExistence type="predicted"/>
<name>A0A0K8T6Z7_LYGHE</name>
<reference evidence="2" key="1">
    <citation type="submission" date="2014-09" db="EMBL/GenBank/DDBJ databases">
        <authorList>
            <person name="Magalhaes I.L.F."/>
            <person name="Oliveira U."/>
            <person name="Santos F.R."/>
            <person name="Vidigal T.H.D.A."/>
            <person name="Brescovit A.D."/>
            <person name="Santos A.J."/>
        </authorList>
    </citation>
    <scope>NUCLEOTIDE SEQUENCE</scope>
</reference>
<evidence type="ECO:0000313" key="2">
    <source>
        <dbReference type="EMBL" id="JAG61176.1"/>
    </source>
</evidence>
<sequence>MDQPVPQPRARSRTRIPIPAQRRSSTENDSTNAASTILHVAEVHNVKTGSKDGSSGEGEAEDDSSGRASGNGEKRRKKVKRKGTFLVRHKSPVESTTDEPNIPTSPDREMKE</sequence>
<feature type="compositionally biased region" description="Basic residues" evidence="1">
    <location>
        <begin position="74"/>
        <end position="90"/>
    </location>
</feature>
<feature type="non-terminal residue" evidence="2">
    <location>
        <position position="112"/>
    </location>
</feature>
<dbReference type="AlphaFoldDB" id="A0A0K8T6Z7"/>
<organism evidence="2">
    <name type="scientific">Lygus hesperus</name>
    <name type="common">Western plant bug</name>
    <dbReference type="NCBI Taxonomy" id="30085"/>
    <lineage>
        <taxon>Eukaryota</taxon>
        <taxon>Metazoa</taxon>
        <taxon>Ecdysozoa</taxon>
        <taxon>Arthropoda</taxon>
        <taxon>Hexapoda</taxon>
        <taxon>Insecta</taxon>
        <taxon>Pterygota</taxon>
        <taxon>Neoptera</taxon>
        <taxon>Paraneoptera</taxon>
        <taxon>Hemiptera</taxon>
        <taxon>Heteroptera</taxon>
        <taxon>Panheteroptera</taxon>
        <taxon>Cimicomorpha</taxon>
        <taxon>Miridae</taxon>
        <taxon>Mirini</taxon>
        <taxon>Lygus</taxon>
    </lineage>
</organism>
<feature type="compositionally biased region" description="Polar residues" evidence="1">
    <location>
        <begin position="93"/>
        <end position="104"/>
    </location>
</feature>
<feature type="region of interest" description="Disordered" evidence="1">
    <location>
        <begin position="1"/>
        <end position="112"/>
    </location>
</feature>
<dbReference type="EMBL" id="GBRD01004645">
    <property type="protein sequence ID" value="JAG61176.1"/>
    <property type="molecule type" value="Transcribed_RNA"/>
</dbReference>
<evidence type="ECO:0000256" key="1">
    <source>
        <dbReference type="SAM" id="MobiDB-lite"/>
    </source>
</evidence>